<sequence length="236" mass="26500">MKNKFKSRPRWLVERWVKATADELSERWTTLQKQLSPADWPSRCARMPGLRDVDIGLWQPAAGSSSAELLLLLQGIPVRERRWLGALLDAPAAGAATLVEAIERQQLGWRAKLDPLHTHRQYADQLATLAVQLSLPSSAAAAYLDNERKIAPRIDQLLFESLPMRLRTRMVNEAEPGKGAYLIWWHDRLLARCGEADMTLDGAGEHDWPDIPPAWLAFAWIAALRASDGKRMAPGK</sequence>
<gene>
    <name evidence="1" type="ORF">SAMN05216421_1006</name>
</gene>
<protein>
    <submittedName>
        <fullName evidence="1">Uncharacterized protein</fullName>
    </submittedName>
</protein>
<keyword evidence="2" id="KW-1185">Reference proteome</keyword>
<evidence type="ECO:0000313" key="2">
    <source>
        <dbReference type="Proteomes" id="UP000243207"/>
    </source>
</evidence>
<dbReference type="STRING" id="487184.SAMN05216421_1006"/>
<dbReference type="RefSeq" id="WP_093392124.1">
    <property type="nucleotide sequence ID" value="NZ_LT629736.1"/>
</dbReference>
<dbReference type="Proteomes" id="UP000243207">
    <property type="component" value="Chromosome I"/>
</dbReference>
<dbReference type="OrthoDB" id="6854428at2"/>
<name>A0A1H1PXB8_9GAMM</name>
<evidence type="ECO:0000313" key="1">
    <source>
        <dbReference type="EMBL" id="SDS15647.1"/>
    </source>
</evidence>
<dbReference type="EMBL" id="LT629736">
    <property type="protein sequence ID" value="SDS15647.1"/>
    <property type="molecule type" value="Genomic_DNA"/>
</dbReference>
<accession>A0A1H1PXB8</accession>
<organism evidence="1 2">
    <name type="scientific">Halopseudomonas xinjiangensis</name>
    <dbReference type="NCBI Taxonomy" id="487184"/>
    <lineage>
        <taxon>Bacteria</taxon>
        <taxon>Pseudomonadati</taxon>
        <taxon>Pseudomonadota</taxon>
        <taxon>Gammaproteobacteria</taxon>
        <taxon>Pseudomonadales</taxon>
        <taxon>Pseudomonadaceae</taxon>
        <taxon>Halopseudomonas</taxon>
    </lineage>
</organism>
<dbReference type="AlphaFoldDB" id="A0A1H1PXB8"/>
<proteinExistence type="predicted"/>
<reference evidence="2" key="1">
    <citation type="submission" date="2016-10" db="EMBL/GenBank/DDBJ databases">
        <authorList>
            <person name="Varghese N."/>
            <person name="Submissions S."/>
        </authorList>
    </citation>
    <scope>NUCLEOTIDE SEQUENCE [LARGE SCALE GENOMIC DNA]</scope>
    <source>
        <strain evidence="2">NRRL B-51270</strain>
    </source>
</reference>